<dbReference type="Gene3D" id="1.10.3450.10">
    <property type="entry name" value="TTHA0068-like"/>
    <property type="match status" value="1"/>
</dbReference>
<proteinExistence type="predicted"/>
<organism evidence="1 2">
    <name type="scientific">Nicotiana tabacum</name>
    <name type="common">Common tobacco</name>
    <dbReference type="NCBI Taxonomy" id="4097"/>
    <lineage>
        <taxon>Eukaryota</taxon>
        <taxon>Viridiplantae</taxon>
        <taxon>Streptophyta</taxon>
        <taxon>Embryophyta</taxon>
        <taxon>Tracheophyta</taxon>
        <taxon>Spermatophyta</taxon>
        <taxon>Magnoliopsida</taxon>
        <taxon>eudicotyledons</taxon>
        <taxon>Gunneridae</taxon>
        <taxon>Pentapetalae</taxon>
        <taxon>asterids</taxon>
        <taxon>lamiids</taxon>
        <taxon>Solanales</taxon>
        <taxon>Solanaceae</taxon>
        <taxon>Nicotianoideae</taxon>
        <taxon>Nicotianeae</taxon>
        <taxon>Nicotiana</taxon>
    </lineage>
</organism>
<reference evidence="1" key="1">
    <citation type="journal article" date="2014" name="Nat. Commun.">
        <title>The tobacco genome sequence and its comparison with those of tomato and potato.</title>
        <authorList>
            <person name="Sierro N."/>
            <person name="Battey J.N."/>
            <person name="Ouadi S."/>
            <person name="Bakaher N."/>
            <person name="Bovet L."/>
            <person name="Willig A."/>
            <person name="Goepfert S."/>
            <person name="Peitsch M.C."/>
            <person name="Ivanov N.V."/>
        </authorList>
    </citation>
    <scope>NUCLEOTIDE SEQUENCE [LARGE SCALE GENOMIC DNA]</scope>
</reference>
<reference evidence="2" key="2">
    <citation type="submission" date="2025-08" db="UniProtKB">
        <authorList>
            <consortium name="RefSeq"/>
        </authorList>
    </citation>
    <scope>IDENTIFICATION</scope>
    <source>
        <tissue evidence="2">Leaf</tissue>
    </source>
</reference>
<dbReference type="PANTHER" id="PTHR34796:SF1">
    <property type="entry name" value="EXPRESSED PROTEIN"/>
    <property type="match status" value="1"/>
</dbReference>
<dbReference type="KEGG" id="nta:107764917"/>
<dbReference type="InterPro" id="IPR023203">
    <property type="entry name" value="TTHA0068_sf"/>
</dbReference>
<dbReference type="InterPro" id="IPR005500">
    <property type="entry name" value="DUF309"/>
</dbReference>
<accession>A0A1S3XGE6</accession>
<dbReference type="OrthoDB" id="2020115at2759"/>
<evidence type="ECO:0000313" key="1">
    <source>
        <dbReference type="Proteomes" id="UP000790787"/>
    </source>
</evidence>
<dbReference type="STRING" id="4097.A0A1S3XGE6"/>
<dbReference type="SUPFAM" id="SSF140663">
    <property type="entry name" value="TTHA0068-like"/>
    <property type="match status" value="1"/>
</dbReference>
<dbReference type="PANTHER" id="PTHR34796">
    <property type="entry name" value="EXPRESSED PROTEIN"/>
    <property type="match status" value="1"/>
</dbReference>
<protein>
    <submittedName>
        <fullName evidence="2">Uncharacterized protein LOC107764917</fullName>
    </submittedName>
</protein>
<dbReference type="Pfam" id="PF03745">
    <property type="entry name" value="DUF309"/>
    <property type="match status" value="1"/>
</dbReference>
<gene>
    <name evidence="2" type="primary">LOC107764917</name>
</gene>
<name>A0A1S3XGE6_TOBAC</name>
<dbReference type="Proteomes" id="UP000790787">
    <property type="component" value="Chromosome 21"/>
</dbReference>
<dbReference type="GeneID" id="107764917"/>
<sequence>MANSSINLQQFNQTVISLSNFTNLSSLSFPAYSKVHLHKHHQFKKINTTLYHFRLFSRRSFLEYEDEDDLNSDNYSFQEAVALFNSRDYYRCHDVLEALWNQSQEPIRTLLHGILQCAVGFHHLFNQNHKGAMMELGEGLCKLRKFNFENGPFHEFEKEISEVLDFIYRTQLELAACGDDICVTLDQSERSYQLLGGYAAGQKLYSLENDQDYYYLVFSSGRYHGNIEYLRIKLPTIDASEGNLKELEYI</sequence>
<dbReference type="PaxDb" id="4097-A0A1S3XGE6"/>
<dbReference type="AlphaFoldDB" id="A0A1S3XGE6"/>
<keyword evidence="1" id="KW-1185">Reference proteome</keyword>
<evidence type="ECO:0000313" key="2">
    <source>
        <dbReference type="RefSeq" id="XP_016438986.1"/>
    </source>
</evidence>
<dbReference type="RefSeq" id="XP_016438986.1">
    <property type="nucleotide sequence ID" value="XM_016583500.2"/>
</dbReference>
<dbReference type="RefSeq" id="XP_016438986.1">
    <property type="nucleotide sequence ID" value="XM_016583500.1"/>
</dbReference>